<feature type="domain" description="Cullin neddylation" evidence="3">
    <location>
        <begin position="204"/>
        <end position="268"/>
    </location>
</feature>
<dbReference type="GO" id="GO:0031625">
    <property type="term" value="F:ubiquitin protein ligase binding"/>
    <property type="evidence" value="ECO:0007669"/>
    <property type="project" value="InterPro"/>
</dbReference>
<dbReference type="InterPro" id="IPR019559">
    <property type="entry name" value="Cullin_neddylation_domain"/>
</dbReference>
<dbReference type="PROSITE" id="PS01256">
    <property type="entry name" value="CULLIN_1"/>
    <property type="match status" value="1"/>
</dbReference>
<protein>
    <submittedName>
        <fullName evidence="4">Cullin homology</fullName>
    </submittedName>
</protein>
<evidence type="ECO:0000259" key="2">
    <source>
        <dbReference type="SMART" id="SM00182"/>
    </source>
</evidence>
<dbReference type="SUPFAM" id="SSF75632">
    <property type="entry name" value="Cullin homology domain"/>
    <property type="match status" value="1"/>
</dbReference>
<accession>A0A0V0QGL9</accession>
<dbReference type="OrthoDB" id="27073at2759"/>
<proteinExistence type="predicted"/>
<dbReference type="AlphaFoldDB" id="A0A0V0QGL9"/>
<dbReference type="GO" id="GO:0031461">
    <property type="term" value="C:cullin-RING ubiquitin ligase complex"/>
    <property type="evidence" value="ECO:0007669"/>
    <property type="project" value="InterPro"/>
</dbReference>
<reference evidence="4 5" key="1">
    <citation type="journal article" date="2015" name="Sci. Rep.">
        <title>Genome of the facultative scuticociliatosis pathogen Pseudocohnilembus persalinus provides insight into its virulence through horizontal gene transfer.</title>
        <authorList>
            <person name="Xiong J."/>
            <person name="Wang G."/>
            <person name="Cheng J."/>
            <person name="Tian M."/>
            <person name="Pan X."/>
            <person name="Warren A."/>
            <person name="Jiang C."/>
            <person name="Yuan D."/>
            <person name="Miao W."/>
        </authorList>
    </citation>
    <scope>NUCLEOTIDE SEQUENCE [LARGE SCALE GENOMIC DNA]</scope>
    <source>
        <strain evidence="4">36N120E</strain>
    </source>
</reference>
<keyword evidence="5" id="KW-1185">Reference proteome</keyword>
<comment type="caution">
    <text evidence="4">The sequence shown here is derived from an EMBL/GenBank/DDBJ whole genome shotgun (WGS) entry which is preliminary data.</text>
</comment>
<dbReference type="PANTHER" id="PTHR11932">
    <property type="entry name" value="CULLIN"/>
    <property type="match status" value="1"/>
</dbReference>
<dbReference type="SUPFAM" id="SSF46785">
    <property type="entry name" value="Winged helix' DNA-binding domain"/>
    <property type="match status" value="1"/>
</dbReference>
<keyword evidence="1" id="KW-0832">Ubl conjugation</keyword>
<dbReference type="Proteomes" id="UP000054937">
    <property type="component" value="Unassembled WGS sequence"/>
</dbReference>
<dbReference type="InParanoid" id="A0A0V0QGL9"/>
<name>A0A0V0QGL9_PSEPJ</name>
<dbReference type="Pfam" id="PF10557">
    <property type="entry name" value="Cullin_Nedd8"/>
    <property type="match status" value="1"/>
</dbReference>
<evidence type="ECO:0000313" key="4">
    <source>
        <dbReference type="EMBL" id="KRX01339.1"/>
    </source>
</evidence>
<dbReference type="InterPro" id="IPR016158">
    <property type="entry name" value="Cullin_homology"/>
</dbReference>
<dbReference type="InterPro" id="IPR016157">
    <property type="entry name" value="Cullin_CS"/>
</dbReference>
<dbReference type="SMART" id="SM00884">
    <property type="entry name" value="Cullin_Nedd8"/>
    <property type="match status" value="1"/>
</dbReference>
<feature type="domain" description="Cullin family profile" evidence="2">
    <location>
        <begin position="4"/>
        <end position="124"/>
    </location>
</feature>
<evidence type="ECO:0000256" key="1">
    <source>
        <dbReference type="ARBA" id="ARBA00022843"/>
    </source>
</evidence>
<dbReference type="InterPro" id="IPR036390">
    <property type="entry name" value="WH_DNA-bd_sf"/>
</dbReference>
<gene>
    <name evidence="4" type="ORF">PPERSA_01242</name>
</gene>
<dbReference type="InterPro" id="IPR036317">
    <property type="entry name" value="Cullin_homology_sf"/>
</dbReference>
<organism evidence="4 5">
    <name type="scientific">Pseudocohnilembus persalinus</name>
    <name type="common">Ciliate</name>
    <dbReference type="NCBI Taxonomy" id="266149"/>
    <lineage>
        <taxon>Eukaryota</taxon>
        <taxon>Sar</taxon>
        <taxon>Alveolata</taxon>
        <taxon>Ciliophora</taxon>
        <taxon>Intramacronucleata</taxon>
        <taxon>Oligohymenophorea</taxon>
        <taxon>Scuticociliatia</taxon>
        <taxon>Philasterida</taxon>
        <taxon>Pseudocohnilembidae</taxon>
        <taxon>Pseudocohnilembus</taxon>
    </lineage>
</organism>
<dbReference type="SMART" id="SM00182">
    <property type="entry name" value="CULLIN"/>
    <property type="match status" value="1"/>
</dbReference>
<dbReference type="GO" id="GO:0006511">
    <property type="term" value="P:ubiquitin-dependent protein catabolic process"/>
    <property type="evidence" value="ECO:0007669"/>
    <property type="project" value="InterPro"/>
</dbReference>
<dbReference type="EMBL" id="LDAU01000170">
    <property type="protein sequence ID" value="KRX01339.1"/>
    <property type="molecule type" value="Genomic_DNA"/>
</dbReference>
<sequence length="274" mass="32718">MSNDSHMKLVNLVVETSKMGNIQKSSSGYYSKQVENFEKMIQDLKISEDFATNYLEKLQNLPIKLQFKLIGPRWDIKENNQQIILPNSLQQSILKFTYVFNSKYRDFKLNCIYDKGTADITIKNNAIIKEIDQIKELEDLLEQESDLPQQQTNIQNYIQSHNICLTFYTKIQQKERKIRTEPRNQKLNQNQSLLSKVEQDKLQVERDLIIDSQIVRIMKMKRKMNIQDLILETENFIKIFKPELKQIKRRIDQLITKEYMERDQENMQILNYKA</sequence>
<dbReference type="InterPro" id="IPR045093">
    <property type="entry name" value="Cullin"/>
</dbReference>
<evidence type="ECO:0000313" key="5">
    <source>
        <dbReference type="Proteomes" id="UP000054937"/>
    </source>
</evidence>
<dbReference type="Gene3D" id="1.10.10.10">
    <property type="entry name" value="Winged helix-like DNA-binding domain superfamily/Winged helix DNA-binding domain"/>
    <property type="match status" value="1"/>
</dbReference>
<dbReference type="InterPro" id="IPR036388">
    <property type="entry name" value="WH-like_DNA-bd_sf"/>
</dbReference>
<evidence type="ECO:0000259" key="3">
    <source>
        <dbReference type="SMART" id="SM00884"/>
    </source>
</evidence>